<keyword evidence="5 8" id="KW-1133">Transmembrane helix</keyword>
<feature type="transmembrane region" description="Helical" evidence="8">
    <location>
        <begin position="77"/>
        <end position="99"/>
    </location>
</feature>
<dbReference type="InterPro" id="IPR023271">
    <property type="entry name" value="Aquaporin-like"/>
</dbReference>
<organism evidence="10 11">
    <name type="scientific">Chlorella ohadii</name>
    <dbReference type="NCBI Taxonomy" id="2649997"/>
    <lineage>
        <taxon>Eukaryota</taxon>
        <taxon>Viridiplantae</taxon>
        <taxon>Chlorophyta</taxon>
        <taxon>core chlorophytes</taxon>
        <taxon>Trebouxiophyceae</taxon>
        <taxon>Chlorellales</taxon>
        <taxon>Chlorellaceae</taxon>
        <taxon>Chlorella clade</taxon>
        <taxon>Chlorella</taxon>
    </lineage>
</organism>
<dbReference type="GO" id="GO:0015254">
    <property type="term" value="F:glycerol channel activity"/>
    <property type="evidence" value="ECO:0007669"/>
    <property type="project" value="TreeGrafter"/>
</dbReference>
<feature type="transmembrane region" description="Helical" evidence="8">
    <location>
        <begin position="409"/>
        <end position="430"/>
    </location>
</feature>
<feature type="chain" id="PRO_5042187285" evidence="9">
    <location>
        <begin position="22"/>
        <end position="439"/>
    </location>
</feature>
<dbReference type="Gene3D" id="1.20.1080.10">
    <property type="entry name" value="Glycerol uptake facilitator protein"/>
    <property type="match status" value="2"/>
</dbReference>
<feature type="compositionally biased region" description="Low complexity" evidence="7">
    <location>
        <begin position="207"/>
        <end position="226"/>
    </location>
</feature>
<feature type="region of interest" description="Disordered" evidence="7">
    <location>
        <begin position="195"/>
        <end position="228"/>
    </location>
</feature>
<dbReference type="InterPro" id="IPR000425">
    <property type="entry name" value="MIP"/>
</dbReference>
<feature type="transmembrane region" description="Helical" evidence="8">
    <location>
        <begin position="319"/>
        <end position="340"/>
    </location>
</feature>
<evidence type="ECO:0000256" key="5">
    <source>
        <dbReference type="ARBA" id="ARBA00022989"/>
    </source>
</evidence>
<feature type="signal peptide" evidence="9">
    <location>
        <begin position="1"/>
        <end position="21"/>
    </location>
</feature>
<dbReference type="Pfam" id="PF00230">
    <property type="entry name" value="MIP"/>
    <property type="match status" value="1"/>
</dbReference>
<feature type="transmembrane region" description="Helical" evidence="8">
    <location>
        <begin position="31"/>
        <end position="56"/>
    </location>
</feature>
<comment type="caution">
    <text evidence="10">The sequence shown here is derived from an EMBL/GenBank/DDBJ whole genome shotgun (WGS) entry which is preliminary data.</text>
</comment>
<evidence type="ECO:0000256" key="3">
    <source>
        <dbReference type="ARBA" id="ARBA00022448"/>
    </source>
</evidence>
<evidence type="ECO:0000256" key="8">
    <source>
        <dbReference type="SAM" id="Phobius"/>
    </source>
</evidence>
<keyword evidence="11" id="KW-1185">Reference proteome</keyword>
<evidence type="ECO:0000256" key="6">
    <source>
        <dbReference type="ARBA" id="ARBA00023136"/>
    </source>
</evidence>
<evidence type="ECO:0000256" key="2">
    <source>
        <dbReference type="ARBA" id="ARBA00006175"/>
    </source>
</evidence>
<dbReference type="SUPFAM" id="SSF81338">
    <property type="entry name" value="Aquaporin-like"/>
    <property type="match status" value="2"/>
</dbReference>
<dbReference type="InterPro" id="IPR050363">
    <property type="entry name" value="MIP/Aquaporin"/>
</dbReference>
<dbReference type="PANTHER" id="PTHR43829">
    <property type="entry name" value="AQUAPORIN OR AQUAGLYCEROPORIN RELATED"/>
    <property type="match status" value="1"/>
</dbReference>
<evidence type="ECO:0000256" key="1">
    <source>
        <dbReference type="ARBA" id="ARBA00004141"/>
    </source>
</evidence>
<name>A0AAD5DIY7_9CHLO</name>
<comment type="subcellular location">
    <subcellularLocation>
        <location evidence="1">Membrane</location>
        <topology evidence="1">Multi-pass membrane protein</topology>
    </subcellularLocation>
</comment>
<comment type="similarity">
    <text evidence="2">Belongs to the MIP/aquaporin (TC 1.A.8) family.</text>
</comment>
<evidence type="ECO:0000256" key="9">
    <source>
        <dbReference type="SAM" id="SignalP"/>
    </source>
</evidence>
<dbReference type="PANTHER" id="PTHR43829:SF9">
    <property type="entry name" value="AQUAPORIN-9"/>
    <property type="match status" value="1"/>
</dbReference>
<keyword evidence="6 8" id="KW-0472">Membrane</keyword>
<evidence type="ECO:0000256" key="4">
    <source>
        <dbReference type="ARBA" id="ARBA00022692"/>
    </source>
</evidence>
<dbReference type="Proteomes" id="UP001205105">
    <property type="component" value="Unassembled WGS sequence"/>
</dbReference>
<dbReference type="GO" id="GO:0005886">
    <property type="term" value="C:plasma membrane"/>
    <property type="evidence" value="ECO:0007669"/>
    <property type="project" value="TreeGrafter"/>
</dbReference>
<evidence type="ECO:0000313" key="11">
    <source>
        <dbReference type="Proteomes" id="UP001205105"/>
    </source>
</evidence>
<evidence type="ECO:0000256" key="7">
    <source>
        <dbReference type="SAM" id="MobiDB-lite"/>
    </source>
</evidence>
<reference evidence="10" key="1">
    <citation type="submission" date="2020-11" db="EMBL/GenBank/DDBJ databases">
        <title>Chlorella ohadii genome sequencing and assembly.</title>
        <authorList>
            <person name="Murik O."/>
            <person name="Treves H."/>
            <person name="Kedem I."/>
            <person name="Shotland Y."/>
            <person name="Kaplan A."/>
        </authorList>
    </citation>
    <scope>NUCLEOTIDE SEQUENCE</scope>
    <source>
        <strain evidence="10">1</strain>
    </source>
</reference>
<evidence type="ECO:0000313" key="10">
    <source>
        <dbReference type="EMBL" id="KAI7837031.1"/>
    </source>
</evidence>
<accession>A0AAD5DIY7</accession>
<protein>
    <submittedName>
        <fullName evidence="10">Uncharacterized protein</fullName>
    </submittedName>
</protein>
<dbReference type="AlphaFoldDB" id="A0AAD5DIY7"/>
<gene>
    <name evidence="10" type="ORF">COHA_009108</name>
</gene>
<proteinExistence type="inferred from homology"/>
<keyword evidence="4 8" id="KW-0812">Transmembrane</keyword>
<keyword evidence="3" id="KW-0813">Transport</keyword>
<feature type="transmembrane region" description="Helical" evidence="8">
    <location>
        <begin position="360"/>
        <end position="381"/>
    </location>
</feature>
<dbReference type="EMBL" id="JADXDR010000166">
    <property type="protein sequence ID" value="KAI7837031.1"/>
    <property type="molecule type" value="Genomic_DNA"/>
</dbReference>
<sequence>MFPLLCSLMTMCLAVGSVANALLPRTKGEGMGLLPIALSVGLGIGLPIGIFFRTSAFFNPGILMAVTVRGGVPAGDFFALLAAEIVGYFAGAVVLWAFYLPHLNAAVQLPPADEIDRLLRDPAVLNDTALMNASYTLQAPHVTSQQSFWRFALQDLKEELGRAYSARKVADPFRTCPKELDAACDTAGASLSRRGSHAQLQQLGTTAAGPQQQPPQQQQAAAWSGAADGGGAVKAQGLQAAAAAEEGGLKQAWGGLSPAGSEDEAGIPSQATARTFAERLQADPGPLRSRGHLAAALCKARQDVLLSVFVTRPAVWSPLLNFVQEFVAMTIMATAALLLFESSRFQGQDTGGLWPTQLGLLIGLLNTAMILSLGGATGPAINPARDLGPRLAFHILPIPGKGCTEWHYAWVPFLGGMAGGAAAGGLVSAVSKLLGEPWP</sequence>
<keyword evidence="9" id="KW-0732">Signal</keyword>